<evidence type="ECO:0000313" key="1">
    <source>
        <dbReference type="EMBL" id="CAB0039854.1"/>
    </source>
</evidence>
<dbReference type="AlphaFoldDB" id="A0A6H5IRB5"/>
<reference evidence="1 2" key="1">
    <citation type="submission" date="2020-02" db="EMBL/GenBank/DDBJ databases">
        <authorList>
            <person name="Ferguson B K."/>
        </authorList>
    </citation>
    <scope>NUCLEOTIDE SEQUENCE [LARGE SCALE GENOMIC DNA]</scope>
</reference>
<protein>
    <submittedName>
        <fullName evidence="1">Uncharacterized protein</fullName>
    </submittedName>
</protein>
<evidence type="ECO:0000313" key="2">
    <source>
        <dbReference type="Proteomes" id="UP000479190"/>
    </source>
</evidence>
<gene>
    <name evidence="1" type="ORF">TBRA_LOCUS11592</name>
</gene>
<name>A0A6H5IRB5_9HYME</name>
<proteinExistence type="predicted"/>
<organism evidence="1 2">
    <name type="scientific">Trichogramma brassicae</name>
    <dbReference type="NCBI Taxonomy" id="86971"/>
    <lineage>
        <taxon>Eukaryota</taxon>
        <taxon>Metazoa</taxon>
        <taxon>Ecdysozoa</taxon>
        <taxon>Arthropoda</taxon>
        <taxon>Hexapoda</taxon>
        <taxon>Insecta</taxon>
        <taxon>Pterygota</taxon>
        <taxon>Neoptera</taxon>
        <taxon>Endopterygota</taxon>
        <taxon>Hymenoptera</taxon>
        <taxon>Apocrita</taxon>
        <taxon>Proctotrupomorpha</taxon>
        <taxon>Chalcidoidea</taxon>
        <taxon>Trichogrammatidae</taxon>
        <taxon>Trichogramma</taxon>
    </lineage>
</organism>
<dbReference type="Proteomes" id="UP000479190">
    <property type="component" value="Unassembled WGS sequence"/>
</dbReference>
<sequence length="217" mass="24535">MSSSSIENESDEWIKAPVTSWYHASRADRHHKFIMGLSSFSTPASYRHTHMNVYTFRGTLQAVGILISTSSSKKTHFAQSAFRKREREMLYVRRGYISRVALSSVITRRRTTPEINPNEETGRQLLCGVYVCYYSSTICTCAKRSSQETNDATMHAAAAAASHRALAHEFVANECLCIYTLQRGDRHTSITPCACLKVYTYTHRITHCARCLCLCMA</sequence>
<dbReference type="EMBL" id="CADCXV010000983">
    <property type="protein sequence ID" value="CAB0039854.1"/>
    <property type="molecule type" value="Genomic_DNA"/>
</dbReference>
<keyword evidence="2" id="KW-1185">Reference proteome</keyword>
<accession>A0A6H5IRB5</accession>